<evidence type="ECO:0000313" key="3">
    <source>
        <dbReference type="Proteomes" id="UP000018144"/>
    </source>
</evidence>
<protein>
    <submittedName>
        <fullName evidence="2">Uncharacterized protein</fullName>
    </submittedName>
</protein>
<feature type="transmembrane region" description="Helical" evidence="1">
    <location>
        <begin position="6"/>
        <end position="27"/>
    </location>
</feature>
<keyword evidence="3" id="KW-1185">Reference proteome</keyword>
<evidence type="ECO:0000313" key="2">
    <source>
        <dbReference type="EMBL" id="CCX32357.1"/>
    </source>
</evidence>
<name>U4LLB8_PYROM</name>
<keyword evidence="1" id="KW-0812">Transmembrane</keyword>
<dbReference type="Proteomes" id="UP000018144">
    <property type="component" value="Unassembled WGS sequence"/>
</dbReference>
<proteinExistence type="predicted"/>
<sequence length="99" mass="11650">MDEAVLLGSVRTLDFFIFILFLPGIIVKTPLASPSLQHWTPLLQPWINNKMIKNGIFSIGIPFYNKYVNFTYFSNLSTKFIHFYTSCLRRFVRYPRLPN</sequence>
<dbReference type="AlphaFoldDB" id="U4LLB8"/>
<dbReference type="EMBL" id="HF935830">
    <property type="protein sequence ID" value="CCX32357.1"/>
    <property type="molecule type" value="Genomic_DNA"/>
</dbReference>
<accession>U4LLB8</accession>
<keyword evidence="1" id="KW-0472">Membrane</keyword>
<gene>
    <name evidence="2" type="ORF">PCON_12989</name>
</gene>
<reference evidence="2 3" key="1">
    <citation type="journal article" date="2013" name="PLoS Genet.">
        <title>The genome and development-dependent transcriptomes of Pyronema confluens: a window into fungal evolution.</title>
        <authorList>
            <person name="Traeger S."/>
            <person name="Altegoer F."/>
            <person name="Freitag M."/>
            <person name="Gabaldon T."/>
            <person name="Kempken F."/>
            <person name="Kumar A."/>
            <person name="Marcet-Houben M."/>
            <person name="Poggeler S."/>
            <person name="Stajich J.E."/>
            <person name="Nowrousian M."/>
        </authorList>
    </citation>
    <scope>NUCLEOTIDE SEQUENCE [LARGE SCALE GENOMIC DNA]</scope>
    <source>
        <strain evidence="3">CBS 100304</strain>
        <tissue evidence="2">Vegetative mycelium</tissue>
    </source>
</reference>
<keyword evidence="1" id="KW-1133">Transmembrane helix</keyword>
<organism evidence="2 3">
    <name type="scientific">Pyronema omphalodes (strain CBS 100304)</name>
    <name type="common">Pyronema confluens</name>
    <dbReference type="NCBI Taxonomy" id="1076935"/>
    <lineage>
        <taxon>Eukaryota</taxon>
        <taxon>Fungi</taxon>
        <taxon>Dikarya</taxon>
        <taxon>Ascomycota</taxon>
        <taxon>Pezizomycotina</taxon>
        <taxon>Pezizomycetes</taxon>
        <taxon>Pezizales</taxon>
        <taxon>Pyronemataceae</taxon>
        <taxon>Pyronema</taxon>
    </lineage>
</organism>
<evidence type="ECO:0000256" key="1">
    <source>
        <dbReference type="SAM" id="Phobius"/>
    </source>
</evidence>